<dbReference type="PATRIC" id="fig|388467.6.peg.3220"/>
<dbReference type="EC" id="3.6.1.-" evidence="3"/>
<dbReference type="RefSeq" id="WP_042155359.1">
    <property type="nucleotide sequence ID" value="NZ_CM002803.1"/>
</dbReference>
<keyword evidence="4" id="KW-1185">Reference proteome</keyword>
<accession>A0A073CIV0</accession>
<dbReference type="eggNOG" id="COG1051">
    <property type="taxonomic scope" value="Bacteria"/>
</dbReference>
<proteinExistence type="predicted"/>
<name>A0A073CIV0_PLAA1</name>
<protein>
    <submittedName>
        <fullName evidence="3">NUDIX hydrolase</fullName>
        <ecNumber evidence="3">3.6.1.-</ecNumber>
    </submittedName>
</protein>
<evidence type="ECO:0000313" key="4">
    <source>
        <dbReference type="Proteomes" id="UP000027395"/>
    </source>
</evidence>
<feature type="domain" description="Nudix hydrolase" evidence="2">
    <location>
        <begin position="1"/>
        <end position="125"/>
    </location>
</feature>
<dbReference type="PROSITE" id="PS51462">
    <property type="entry name" value="NUDIX"/>
    <property type="match status" value="1"/>
</dbReference>
<dbReference type="Gene3D" id="3.90.79.10">
    <property type="entry name" value="Nucleoside Triphosphate Pyrophosphohydrolase"/>
    <property type="match status" value="1"/>
</dbReference>
<reference evidence="3 4" key="1">
    <citation type="journal article" date="2014" name="Appl. Environ. Microbiol.">
        <title>Elucidation of insertion elements encoded on plasmids and in vitro construction of shuttle vectors from the toxic cyanobacterium Planktothrix.</title>
        <authorList>
            <person name="Christiansen G."/>
            <person name="Goesmann A."/>
            <person name="Kurmayer R."/>
        </authorList>
    </citation>
    <scope>NUCLEOTIDE SEQUENCE [LARGE SCALE GENOMIC DNA]</scope>
    <source>
        <strain evidence="3 4">NIVA-CYA 126/8</strain>
    </source>
</reference>
<dbReference type="Pfam" id="PF00293">
    <property type="entry name" value="NUDIX"/>
    <property type="match status" value="1"/>
</dbReference>
<evidence type="ECO:0000259" key="2">
    <source>
        <dbReference type="PROSITE" id="PS51462"/>
    </source>
</evidence>
<dbReference type="GeneID" id="77288282"/>
<organism evidence="3 4">
    <name type="scientific">Planktothrix agardhii (strain NIVA-CYA 126/8)</name>
    <dbReference type="NCBI Taxonomy" id="388467"/>
    <lineage>
        <taxon>Bacteria</taxon>
        <taxon>Bacillati</taxon>
        <taxon>Cyanobacteriota</taxon>
        <taxon>Cyanophyceae</taxon>
        <taxon>Oscillatoriophycideae</taxon>
        <taxon>Oscillatoriales</taxon>
        <taxon>Microcoleaceae</taxon>
        <taxon>Planktothrix</taxon>
    </lineage>
</organism>
<sequence length="140" mass="15878">MIQVAIAILYRDGKFLLQLRDNIPNIVHPGVWGLFGGHLEPEETPENAFKRELLEEIGYNIPAFLPFNSYPDSLVNRIVFYAPLTVDLSQLVLHEGWDMGLLTPEDIQAGECYSEKAGMVRLIGTLHRKILLDFMAQKLV</sequence>
<dbReference type="EMBL" id="CM002803">
    <property type="protein sequence ID" value="KEI68071.1"/>
    <property type="molecule type" value="Genomic_DNA"/>
</dbReference>
<dbReference type="PROSITE" id="PS00893">
    <property type="entry name" value="NUDIX_BOX"/>
    <property type="match status" value="1"/>
</dbReference>
<dbReference type="SUPFAM" id="SSF55811">
    <property type="entry name" value="Nudix"/>
    <property type="match status" value="1"/>
</dbReference>
<evidence type="ECO:0000313" key="3">
    <source>
        <dbReference type="EMBL" id="KEI68071.1"/>
    </source>
</evidence>
<dbReference type="CDD" id="cd18882">
    <property type="entry name" value="NUDIX_Hydrolase"/>
    <property type="match status" value="1"/>
</dbReference>
<dbReference type="InterPro" id="IPR000086">
    <property type="entry name" value="NUDIX_hydrolase_dom"/>
</dbReference>
<gene>
    <name evidence="3" type="ORF">A19Y_3274</name>
</gene>
<evidence type="ECO:0000256" key="1">
    <source>
        <dbReference type="ARBA" id="ARBA00022801"/>
    </source>
</evidence>
<dbReference type="Proteomes" id="UP000027395">
    <property type="component" value="Chromosome"/>
</dbReference>
<keyword evidence="1 3" id="KW-0378">Hydrolase</keyword>
<dbReference type="AlphaFoldDB" id="A0A073CIV0"/>
<dbReference type="InterPro" id="IPR020084">
    <property type="entry name" value="NUDIX_hydrolase_CS"/>
</dbReference>
<dbReference type="STRING" id="388467.A19Y_3274"/>
<dbReference type="InterPro" id="IPR015797">
    <property type="entry name" value="NUDIX_hydrolase-like_dom_sf"/>
</dbReference>
<dbReference type="GO" id="GO:0016787">
    <property type="term" value="F:hydrolase activity"/>
    <property type="evidence" value="ECO:0007669"/>
    <property type="project" value="UniProtKB-KW"/>
</dbReference>
<dbReference type="HOGENOM" id="CLU_037162_21_1_3"/>